<sequence length="568" mass="61506">MSKTPLNRAPIGPKANDCTIDLLIMGSGTGMAAALAAQEQGLECLVIEKTEFVGGSTALSGGAFWIPANRTLLESGSTDDLDKAKKYLDALVGDNSSAVRRHAFLSNGAAAVDMLLRTTPMHFFWAKGYADYHPEKPGGDLLGRSCECKPFDISKLGAERHRFRGSPMEAPVPMPVTGADYKWMNLMLRRPFKAFPLILKRLAQGVGGLLLGRKYVAGGQAIAAGMFAGLLRAGVPVWTDTRLIRLNTDGNKVIGAVVEQRGEQFTIQVRKGVVLAAGGFDHNLIKRQKYQSPYIVDDLSMGAAGNMGDTLDIVEPLGVQTGLMEEAWWFPAVAPLSKGEKPMILLAERSLPGSLIINEEGKRFINEATDYMSFGQFIRKQEAGGKPIQTMWFIFDQFYKNNYLIAGSIFPRMPFPKSWYQAGIVHQATTVTEIAHAINVPAEGLAETISRYNDFAEAGADPDFQRGKSAYDHYYGDPTVHPNPNLRALTGKLYALRLVLSDLGTCGGVMTNEYAQVLREDGVPISRLYAIGNNAANVFGRSYPGAGGTIAQGIVFGYVAAKHAATSP</sequence>
<dbReference type="SUPFAM" id="SSF51905">
    <property type="entry name" value="FAD/NAD(P)-binding domain"/>
    <property type="match status" value="1"/>
</dbReference>
<dbReference type="Pfam" id="PF00890">
    <property type="entry name" value="FAD_binding_2"/>
    <property type="match status" value="1"/>
</dbReference>
<evidence type="ECO:0000256" key="2">
    <source>
        <dbReference type="ARBA" id="ARBA00022630"/>
    </source>
</evidence>
<keyword evidence="4" id="KW-0560">Oxidoreductase</keyword>
<reference evidence="6 7" key="1">
    <citation type="submission" date="2017-04" db="EMBL/GenBank/DDBJ databases">
        <authorList>
            <person name="Afonso C.L."/>
            <person name="Miller P.J."/>
            <person name="Scott M.A."/>
            <person name="Spackman E."/>
            <person name="Goraichik I."/>
            <person name="Dimitrov K.M."/>
            <person name="Suarez D.L."/>
            <person name="Swayne D.E."/>
        </authorList>
    </citation>
    <scope>NUCLEOTIDE SEQUENCE [LARGE SCALE GENOMIC DNA]</scope>
    <source>
        <strain evidence="6 7">DSM 22418</strain>
    </source>
</reference>
<dbReference type="PANTHER" id="PTHR43400">
    <property type="entry name" value="FUMARATE REDUCTASE"/>
    <property type="match status" value="1"/>
</dbReference>
<dbReference type="EMBL" id="FXAU01000009">
    <property type="protein sequence ID" value="SMG51002.1"/>
    <property type="molecule type" value="Genomic_DNA"/>
</dbReference>
<dbReference type="AlphaFoldDB" id="A0A1X7LCL2"/>
<proteinExistence type="predicted"/>
<dbReference type="RefSeq" id="WP_085474466.1">
    <property type="nucleotide sequence ID" value="NZ_FXAU01000009.1"/>
</dbReference>
<protein>
    <submittedName>
        <fullName evidence="6">Succinate dehydrogenase/fumarate reductase, flavoprotein subunit</fullName>
    </submittedName>
</protein>
<keyword evidence="3" id="KW-0274">FAD</keyword>
<dbReference type="OrthoDB" id="9813348at2"/>
<dbReference type="PANTHER" id="PTHR43400:SF10">
    <property type="entry name" value="3-OXOSTEROID 1-DEHYDROGENASE"/>
    <property type="match status" value="1"/>
</dbReference>
<evidence type="ECO:0000259" key="5">
    <source>
        <dbReference type="Pfam" id="PF00890"/>
    </source>
</evidence>
<evidence type="ECO:0000256" key="4">
    <source>
        <dbReference type="ARBA" id="ARBA00023002"/>
    </source>
</evidence>
<dbReference type="InterPro" id="IPR027477">
    <property type="entry name" value="Succ_DH/fumarate_Rdtase_cat_sf"/>
</dbReference>
<evidence type="ECO:0000313" key="7">
    <source>
        <dbReference type="Proteomes" id="UP000192980"/>
    </source>
</evidence>
<dbReference type="Proteomes" id="UP000192980">
    <property type="component" value="Unassembled WGS sequence"/>
</dbReference>
<name>A0A1X7LCL2_9SPHI</name>
<organism evidence="6 7">
    <name type="scientific">Sphingobacterium psychroaquaticum</name>
    <dbReference type="NCBI Taxonomy" id="561061"/>
    <lineage>
        <taxon>Bacteria</taxon>
        <taxon>Pseudomonadati</taxon>
        <taxon>Bacteroidota</taxon>
        <taxon>Sphingobacteriia</taxon>
        <taxon>Sphingobacteriales</taxon>
        <taxon>Sphingobacteriaceae</taxon>
        <taxon>Sphingobacterium</taxon>
    </lineage>
</organism>
<keyword evidence="2" id="KW-0285">Flavoprotein</keyword>
<dbReference type="InterPro" id="IPR036188">
    <property type="entry name" value="FAD/NAD-bd_sf"/>
</dbReference>
<dbReference type="InterPro" id="IPR050315">
    <property type="entry name" value="FAD-oxidoreductase_2"/>
</dbReference>
<evidence type="ECO:0000256" key="3">
    <source>
        <dbReference type="ARBA" id="ARBA00022827"/>
    </source>
</evidence>
<dbReference type="STRING" id="561061.SAMN05660862_3781"/>
<dbReference type="SUPFAM" id="SSF56425">
    <property type="entry name" value="Succinate dehydrogenase/fumarate reductase flavoprotein, catalytic domain"/>
    <property type="match status" value="1"/>
</dbReference>
<feature type="domain" description="FAD-dependent oxidoreductase 2 FAD-binding" evidence="5">
    <location>
        <begin position="21"/>
        <end position="549"/>
    </location>
</feature>
<evidence type="ECO:0000256" key="1">
    <source>
        <dbReference type="ARBA" id="ARBA00001974"/>
    </source>
</evidence>
<dbReference type="NCBIfam" id="NF009479">
    <property type="entry name" value="PRK12845.1"/>
    <property type="match status" value="1"/>
</dbReference>
<keyword evidence="7" id="KW-1185">Reference proteome</keyword>
<dbReference type="GO" id="GO:0016491">
    <property type="term" value="F:oxidoreductase activity"/>
    <property type="evidence" value="ECO:0007669"/>
    <property type="project" value="UniProtKB-KW"/>
</dbReference>
<dbReference type="Gene3D" id="3.50.50.60">
    <property type="entry name" value="FAD/NAD(P)-binding domain"/>
    <property type="match status" value="2"/>
</dbReference>
<evidence type="ECO:0000313" key="6">
    <source>
        <dbReference type="EMBL" id="SMG51002.1"/>
    </source>
</evidence>
<dbReference type="GO" id="GO:0008202">
    <property type="term" value="P:steroid metabolic process"/>
    <property type="evidence" value="ECO:0007669"/>
    <property type="project" value="UniProtKB-ARBA"/>
</dbReference>
<accession>A0A1X7LCL2</accession>
<dbReference type="InterPro" id="IPR003953">
    <property type="entry name" value="FAD-dep_OxRdtase_2_FAD-bd"/>
</dbReference>
<gene>
    <name evidence="6" type="ORF">SAMN05660862_3781</name>
</gene>
<comment type="cofactor">
    <cofactor evidence="1">
        <name>FAD</name>
        <dbReference type="ChEBI" id="CHEBI:57692"/>
    </cofactor>
</comment>